<reference evidence="1" key="1">
    <citation type="submission" date="2020-04" db="EMBL/GenBank/DDBJ databases">
        <authorList>
            <person name="Alioto T."/>
            <person name="Alioto T."/>
            <person name="Gomez Garrido J."/>
        </authorList>
    </citation>
    <scope>NUCLEOTIDE SEQUENCE</scope>
    <source>
        <strain evidence="1">A484AB</strain>
    </source>
</reference>
<comment type="caution">
    <text evidence="1">The sequence shown here is derived from an EMBL/GenBank/DDBJ whole genome shotgun (WGS) entry which is preliminary data.</text>
</comment>
<evidence type="ECO:0000313" key="1">
    <source>
        <dbReference type="EMBL" id="CAB4002224.1"/>
    </source>
</evidence>
<dbReference type="AlphaFoldDB" id="A0A6S7HB81"/>
<dbReference type="EMBL" id="CACRXK020004293">
    <property type="protein sequence ID" value="CAB4002224.1"/>
    <property type="molecule type" value="Genomic_DNA"/>
</dbReference>
<sequence>MYVVNTTFTILNEKNIAMSEKGNYILAVIKASESYDTLAESLADIITKMQDLQKISADDKTFDFEYFLGGDWKFLACVCGIGAGNANHACIGCKCANLDRCDTSNHWSILVPEHGAHILNEILKNAGSKKVNCKSKPLFMFIPLSHVVIDTLHLFLRISDILINLLIRELKFHDSIEKRTKFSGGFNKGKLRHMAQCKTYLQELSIPFHWYVGKESKQLEFRELTGPVKVKLFQHINISSLLPNSDNHETTPKIWDGFWNIIQDQKQDFNHEDVECFKGKVTSWLELFLTVYQAKDVTPYMHALYAQVPEFLQLYTNLEYFIQQGMEKYDVTSKNFFRSSNHRSFSTSTNFL</sequence>
<dbReference type="PANTHER" id="PTHR31424">
    <property type="entry name" value="PROTEIN CBG23806"/>
    <property type="match status" value="1"/>
</dbReference>
<accession>A0A6S7HB81</accession>
<proteinExistence type="predicted"/>
<keyword evidence="2" id="KW-1185">Reference proteome</keyword>
<dbReference type="Proteomes" id="UP001152795">
    <property type="component" value="Unassembled WGS sequence"/>
</dbReference>
<dbReference type="PANTHER" id="PTHR31424:SF3">
    <property type="entry name" value="RING-TYPE DOMAIN-CONTAINING PROTEIN"/>
    <property type="match status" value="1"/>
</dbReference>
<name>A0A6S7HB81_PARCT</name>
<protein>
    <submittedName>
        <fullName evidence="1">Uncharacterized protein</fullName>
    </submittedName>
</protein>
<gene>
    <name evidence="1" type="ORF">PACLA_8A001176</name>
</gene>
<evidence type="ECO:0000313" key="2">
    <source>
        <dbReference type="Proteomes" id="UP001152795"/>
    </source>
</evidence>
<organism evidence="1 2">
    <name type="scientific">Paramuricea clavata</name>
    <name type="common">Red gorgonian</name>
    <name type="synonym">Violescent sea-whip</name>
    <dbReference type="NCBI Taxonomy" id="317549"/>
    <lineage>
        <taxon>Eukaryota</taxon>
        <taxon>Metazoa</taxon>
        <taxon>Cnidaria</taxon>
        <taxon>Anthozoa</taxon>
        <taxon>Octocorallia</taxon>
        <taxon>Malacalcyonacea</taxon>
        <taxon>Plexauridae</taxon>
        <taxon>Paramuricea</taxon>
    </lineage>
</organism>
<dbReference type="OrthoDB" id="5982080at2759"/>